<feature type="domain" description="Response regulatory" evidence="8">
    <location>
        <begin position="21"/>
        <end position="138"/>
    </location>
</feature>
<dbReference type="InterPro" id="IPR000792">
    <property type="entry name" value="Tscrpt_reg_LuxR_C"/>
</dbReference>
<dbReference type="GO" id="GO:0005829">
    <property type="term" value="C:cytosol"/>
    <property type="evidence" value="ECO:0007669"/>
    <property type="project" value="TreeGrafter"/>
</dbReference>
<reference evidence="9 10" key="1">
    <citation type="submission" date="2016-10" db="EMBL/GenBank/DDBJ databases">
        <authorList>
            <person name="de Groot N.N."/>
        </authorList>
    </citation>
    <scope>NUCLEOTIDE SEQUENCE [LARGE SCALE GENOMIC DNA]</scope>
    <source>
        <strain evidence="9 10">DSM 12130</strain>
    </source>
</reference>
<dbReference type="CDD" id="cd06170">
    <property type="entry name" value="LuxR_C_like"/>
    <property type="match status" value="1"/>
</dbReference>
<keyword evidence="7" id="KW-0175">Coiled coil</keyword>
<dbReference type="Proteomes" id="UP000199073">
    <property type="component" value="Unassembled WGS sequence"/>
</dbReference>
<evidence type="ECO:0000256" key="5">
    <source>
        <dbReference type="ARBA" id="ARBA00023163"/>
    </source>
</evidence>
<dbReference type="PANTHER" id="PTHR48111">
    <property type="entry name" value="REGULATOR OF RPOS"/>
    <property type="match status" value="1"/>
</dbReference>
<dbReference type="GO" id="GO:0032993">
    <property type="term" value="C:protein-DNA complex"/>
    <property type="evidence" value="ECO:0007669"/>
    <property type="project" value="TreeGrafter"/>
</dbReference>
<keyword evidence="5" id="KW-0804">Transcription</keyword>
<keyword evidence="1 6" id="KW-0597">Phosphoprotein</keyword>
<dbReference type="Gene3D" id="3.40.50.2300">
    <property type="match status" value="1"/>
</dbReference>
<dbReference type="PANTHER" id="PTHR48111:SF1">
    <property type="entry name" value="TWO-COMPONENT RESPONSE REGULATOR ORR33"/>
    <property type="match status" value="1"/>
</dbReference>
<dbReference type="PROSITE" id="PS50110">
    <property type="entry name" value="RESPONSE_REGULATORY"/>
    <property type="match status" value="1"/>
</dbReference>
<keyword evidence="4" id="KW-0238">DNA-binding</keyword>
<dbReference type="OrthoDB" id="5422335at2"/>
<keyword evidence="2" id="KW-0902">Two-component regulatory system</keyword>
<dbReference type="InterPro" id="IPR036388">
    <property type="entry name" value="WH-like_DNA-bd_sf"/>
</dbReference>
<dbReference type="Pfam" id="PF00072">
    <property type="entry name" value="Response_reg"/>
    <property type="match status" value="1"/>
</dbReference>
<dbReference type="GO" id="GO:0000976">
    <property type="term" value="F:transcription cis-regulatory region binding"/>
    <property type="evidence" value="ECO:0007669"/>
    <property type="project" value="TreeGrafter"/>
</dbReference>
<dbReference type="PROSITE" id="PS00622">
    <property type="entry name" value="HTH_LUXR_1"/>
    <property type="match status" value="1"/>
</dbReference>
<gene>
    <name evidence="9" type="ORF">SAMN05660330_04260</name>
</gene>
<evidence type="ECO:0000256" key="3">
    <source>
        <dbReference type="ARBA" id="ARBA00023015"/>
    </source>
</evidence>
<dbReference type="GO" id="GO:0006355">
    <property type="term" value="P:regulation of DNA-templated transcription"/>
    <property type="evidence" value="ECO:0007669"/>
    <property type="project" value="InterPro"/>
</dbReference>
<dbReference type="EMBL" id="FNJI01000068">
    <property type="protein sequence ID" value="SDP82342.1"/>
    <property type="molecule type" value="Genomic_DNA"/>
</dbReference>
<dbReference type="STRING" id="91360.SAMN05660330_04260"/>
<dbReference type="Pfam" id="PF00196">
    <property type="entry name" value="GerE"/>
    <property type="match status" value="1"/>
</dbReference>
<accession>A0A1H0VUT1</accession>
<evidence type="ECO:0000256" key="1">
    <source>
        <dbReference type="ARBA" id="ARBA00022553"/>
    </source>
</evidence>
<keyword evidence="3" id="KW-0805">Transcription regulation</keyword>
<organism evidence="9 10">
    <name type="scientific">Desulforhopalus singaporensis</name>
    <dbReference type="NCBI Taxonomy" id="91360"/>
    <lineage>
        <taxon>Bacteria</taxon>
        <taxon>Pseudomonadati</taxon>
        <taxon>Thermodesulfobacteriota</taxon>
        <taxon>Desulfobulbia</taxon>
        <taxon>Desulfobulbales</taxon>
        <taxon>Desulfocapsaceae</taxon>
        <taxon>Desulforhopalus</taxon>
    </lineage>
</organism>
<protein>
    <submittedName>
        <fullName evidence="9">Regulatory protein, luxR family</fullName>
    </submittedName>
</protein>
<evidence type="ECO:0000313" key="10">
    <source>
        <dbReference type="Proteomes" id="UP000199073"/>
    </source>
</evidence>
<dbReference type="SUPFAM" id="SSF46894">
    <property type="entry name" value="C-terminal effector domain of the bipartite response regulators"/>
    <property type="match status" value="1"/>
</dbReference>
<evidence type="ECO:0000313" key="9">
    <source>
        <dbReference type="EMBL" id="SDP82342.1"/>
    </source>
</evidence>
<proteinExistence type="predicted"/>
<dbReference type="SMART" id="SM00421">
    <property type="entry name" value="HTH_LUXR"/>
    <property type="match status" value="1"/>
</dbReference>
<dbReference type="AlphaFoldDB" id="A0A1H0VUT1"/>
<dbReference type="InterPro" id="IPR039420">
    <property type="entry name" value="WalR-like"/>
</dbReference>
<dbReference type="SUPFAM" id="SSF52172">
    <property type="entry name" value="CheY-like"/>
    <property type="match status" value="1"/>
</dbReference>
<sequence>MMKMTMSDKMHNLKIHNSSFDVMIIDDNKDNLSYLVNVLKNFKEYNVRPILNAELAISSIESKTPDIILLDIKMPCIDGFKLCKTIKSNKEFCDIPVIFVSGLTDYDSKIKGFSIGASDFICKPFNDKEIIARVNLHISLRNTLRQLKDKNELLNIEIQQRLKAEKQLKFINQNTEETVKKRTEELSLANKELLNKEKQLLKKNESLLELNKALKNMLDQRNLEKKSIEISMVENIKEYIGPYLDLLHFNIKEEKCLEYLNIINRNIDDLVAPIESPLHAVYEKLTPSEVKTVDLIRQGKSTKEIADIMVVSPYTVSNFRYSIRKKLKITNKKRNLKVFLENLV</sequence>
<feature type="coiled-coil region" evidence="7">
    <location>
        <begin position="137"/>
        <end position="217"/>
    </location>
</feature>
<evidence type="ECO:0000256" key="7">
    <source>
        <dbReference type="SAM" id="Coils"/>
    </source>
</evidence>
<dbReference type="InterPro" id="IPR016032">
    <property type="entry name" value="Sig_transdc_resp-reg_C-effctor"/>
</dbReference>
<dbReference type="GO" id="GO:0000156">
    <property type="term" value="F:phosphorelay response regulator activity"/>
    <property type="evidence" value="ECO:0007669"/>
    <property type="project" value="TreeGrafter"/>
</dbReference>
<evidence type="ECO:0000259" key="8">
    <source>
        <dbReference type="PROSITE" id="PS50110"/>
    </source>
</evidence>
<name>A0A1H0VUT1_9BACT</name>
<feature type="modified residue" description="4-aspartylphosphate" evidence="6">
    <location>
        <position position="71"/>
    </location>
</feature>
<evidence type="ECO:0000256" key="4">
    <source>
        <dbReference type="ARBA" id="ARBA00023125"/>
    </source>
</evidence>
<evidence type="ECO:0000256" key="2">
    <source>
        <dbReference type="ARBA" id="ARBA00023012"/>
    </source>
</evidence>
<dbReference type="PRINTS" id="PR00038">
    <property type="entry name" value="HTHLUXR"/>
</dbReference>
<dbReference type="Gene3D" id="1.10.10.10">
    <property type="entry name" value="Winged helix-like DNA-binding domain superfamily/Winged helix DNA-binding domain"/>
    <property type="match status" value="1"/>
</dbReference>
<dbReference type="SMART" id="SM00448">
    <property type="entry name" value="REC"/>
    <property type="match status" value="1"/>
</dbReference>
<keyword evidence="10" id="KW-1185">Reference proteome</keyword>
<dbReference type="InterPro" id="IPR001789">
    <property type="entry name" value="Sig_transdc_resp-reg_receiver"/>
</dbReference>
<evidence type="ECO:0000256" key="6">
    <source>
        <dbReference type="PROSITE-ProRule" id="PRU00169"/>
    </source>
</evidence>
<dbReference type="InterPro" id="IPR011006">
    <property type="entry name" value="CheY-like_superfamily"/>
</dbReference>